<feature type="compositionally biased region" description="Low complexity" evidence="7">
    <location>
        <begin position="214"/>
        <end position="232"/>
    </location>
</feature>
<keyword evidence="4" id="KW-0804">Transcription</keyword>
<organism evidence="9 10">
    <name type="scientific">Lentinus tigrinus ALCF2SS1-6</name>
    <dbReference type="NCBI Taxonomy" id="1328759"/>
    <lineage>
        <taxon>Eukaryota</taxon>
        <taxon>Fungi</taxon>
        <taxon>Dikarya</taxon>
        <taxon>Basidiomycota</taxon>
        <taxon>Agaricomycotina</taxon>
        <taxon>Agaricomycetes</taxon>
        <taxon>Polyporales</taxon>
        <taxon>Polyporaceae</taxon>
        <taxon>Lentinus</taxon>
    </lineage>
</organism>
<evidence type="ECO:0000256" key="3">
    <source>
        <dbReference type="ARBA" id="ARBA00023015"/>
    </source>
</evidence>
<dbReference type="GO" id="GO:0051123">
    <property type="term" value="P:RNA polymerase II preinitiation complex assembly"/>
    <property type="evidence" value="ECO:0007669"/>
    <property type="project" value="TreeGrafter"/>
</dbReference>
<feature type="compositionally biased region" description="Polar residues" evidence="7">
    <location>
        <begin position="140"/>
        <end position="149"/>
    </location>
</feature>
<dbReference type="PANTHER" id="PTHR12264:SF21">
    <property type="entry name" value="TRANSCRIPTION INITIATION FACTOR TFIID SUBUNIT 12"/>
    <property type="match status" value="1"/>
</dbReference>
<dbReference type="InterPro" id="IPR003228">
    <property type="entry name" value="TFIID_TAF12_dom"/>
</dbReference>
<comment type="similarity">
    <text evidence="2">Belongs to the TAF12 family.</text>
</comment>
<reference evidence="9" key="1">
    <citation type="journal article" date="2018" name="Genome Biol. Evol.">
        <title>Genomics and development of Lentinus tigrinus, a white-rot wood-decaying mushroom with dimorphic fruiting bodies.</title>
        <authorList>
            <person name="Wu B."/>
            <person name="Xu Z."/>
            <person name="Knudson A."/>
            <person name="Carlson A."/>
            <person name="Chen N."/>
            <person name="Kovaka S."/>
            <person name="LaButti K."/>
            <person name="Lipzen A."/>
            <person name="Pennachio C."/>
            <person name="Riley R."/>
            <person name="Schakwitz W."/>
            <person name="Umezawa K."/>
            <person name="Ohm R.A."/>
            <person name="Grigoriev I.V."/>
            <person name="Nagy L.G."/>
            <person name="Gibbons J."/>
            <person name="Hibbett D."/>
        </authorList>
    </citation>
    <scope>NUCLEOTIDE SEQUENCE [LARGE SCALE GENOMIC DNA]</scope>
    <source>
        <strain evidence="9">ALCF2SS1-6</strain>
    </source>
</reference>
<feature type="region of interest" description="Disordered" evidence="7">
    <location>
        <begin position="1052"/>
        <end position="1174"/>
    </location>
</feature>
<evidence type="ECO:0000256" key="1">
    <source>
        <dbReference type="ARBA" id="ARBA00004123"/>
    </source>
</evidence>
<comment type="subcellular location">
    <subcellularLocation>
        <location evidence="1">Nucleus</location>
    </subcellularLocation>
</comment>
<dbReference type="Gene3D" id="1.10.20.10">
    <property type="entry name" value="Histone, subunit A"/>
    <property type="match status" value="1"/>
</dbReference>
<dbReference type="GO" id="GO:0003677">
    <property type="term" value="F:DNA binding"/>
    <property type="evidence" value="ECO:0007669"/>
    <property type="project" value="TreeGrafter"/>
</dbReference>
<dbReference type="Pfam" id="PF01713">
    <property type="entry name" value="Smr"/>
    <property type="match status" value="1"/>
</dbReference>
<dbReference type="Pfam" id="PF03847">
    <property type="entry name" value="TFIID_20kDa"/>
    <property type="match status" value="1"/>
</dbReference>
<feature type="region of interest" description="Disordered" evidence="7">
    <location>
        <begin position="123"/>
        <end position="402"/>
    </location>
</feature>
<proteinExistence type="inferred from homology"/>
<dbReference type="SUPFAM" id="SSF47113">
    <property type="entry name" value="Histone-fold"/>
    <property type="match status" value="1"/>
</dbReference>
<dbReference type="Gene3D" id="3.30.1370.110">
    <property type="match status" value="1"/>
</dbReference>
<accession>A0A5C2S219</accession>
<evidence type="ECO:0000313" key="9">
    <source>
        <dbReference type="EMBL" id="RPD57583.1"/>
    </source>
</evidence>
<dbReference type="GO" id="GO:0017025">
    <property type="term" value="F:TBP-class protein binding"/>
    <property type="evidence" value="ECO:0007669"/>
    <property type="project" value="TreeGrafter"/>
</dbReference>
<feature type="domain" description="Smr" evidence="8">
    <location>
        <begin position="607"/>
        <end position="663"/>
    </location>
</feature>
<evidence type="ECO:0000256" key="7">
    <source>
        <dbReference type="SAM" id="MobiDB-lite"/>
    </source>
</evidence>
<evidence type="ECO:0000256" key="5">
    <source>
        <dbReference type="ARBA" id="ARBA00023242"/>
    </source>
</evidence>
<dbReference type="STRING" id="1328759.A0A5C2S219"/>
<dbReference type="SUPFAM" id="SSF160443">
    <property type="entry name" value="SMR domain-like"/>
    <property type="match status" value="1"/>
</dbReference>
<dbReference type="AlphaFoldDB" id="A0A5C2S219"/>
<dbReference type="EMBL" id="ML122280">
    <property type="protein sequence ID" value="RPD57583.1"/>
    <property type="molecule type" value="Genomic_DNA"/>
</dbReference>
<dbReference type="SMART" id="SM00463">
    <property type="entry name" value="SMR"/>
    <property type="match status" value="1"/>
</dbReference>
<dbReference type="InterPro" id="IPR037794">
    <property type="entry name" value="TAF12"/>
</dbReference>
<dbReference type="GO" id="GO:0005669">
    <property type="term" value="C:transcription factor TFIID complex"/>
    <property type="evidence" value="ECO:0007669"/>
    <property type="project" value="InterPro"/>
</dbReference>
<feature type="region of interest" description="Disordered" evidence="7">
    <location>
        <begin position="1228"/>
        <end position="1251"/>
    </location>
</feature>
<feature type="compositionally biased region" description="Basic and acidic residues" evidence="7">
    <location>
        <begin position="339"/>
        <end position="356"/>
    </location>
</feature>
<dbReference type="CDD" id="cd07981">
    <property type="entry name" value="HFD_TAF12"/>
    <property type="match status" value="1"/>
</dbReference>
<feature type="compositionally biased region" description="Pro residues" evidence="7">
    <location>
        <begin position="285"/>
        <end position="303"/>
    </location>
</feature>
<keyword evidence="10" id="KW-1185">Reference proteome</keyword>
<feature type="coiled-coil region" evidence="6">
    <location>
        <begin position="529"/>
        <end position="589"/>
    </location>
</feature>
<name>A0A5C2S219_9APHY</name>
<dbReference type="InterPro" id="IPR002625">
    <property type="entry name" value="Smr_dom"/>
</dbReference>
<dbReference type="GO" id="GO:0046982">
    <property type="term" value="F:protein heterodimerization activity"/>
    <property type="evidence" value="ECO:0007669"/>
    <property type="project" value="InterPro"/>
</dbReference>
<dbReference type="PROSITE" id="PS50828">
    <property type="entry name" value="SMR"/>
    <property type="match status" value="1"/>
</dbReference>
<evidence type="ECO:0000313" key="10">
    <source>
        <dbReference type="Proteomes" id="UP000313359"/>
    </source>
</evidence>
<feature type="compositionally biased region" description="Polar residues" evidence="7">
    <location>
        <begin position="1228"/>
        <end position="1238"/>
    </location>
</feature>
<keyword evidence="5" id="KW-0539">Nucleus</keyword>
<evidence type="ECO:0000256" key="4">
    <source>
        <dbReference type="ARBA" id="ARBA00023163"/>
    </source>
</evidence>
<evidence type="ECO:0000256" key="2">
    <source>
        <dbReference type="ARBA" id="ARBA00007530"/>
    </source>
</evidence>
<sequence>MDNLFAIGVGLGLRALIDTVTHHNHRVNGSLVGLWEGAVLRHFIAKYPSSLDPYIAYGFRLLVDVLWTSSWMRLVIVVLWTFMGMLLSDVGVDLAADTRFRRLMRSVRHTVIYPLLRQVSRRRSSSSSTTPRAQFFQIPASASTTSTVRSPPLQPRTPTDASGPARPGAATPGLPRRPALRVPGSFSDRYSETDTDAAPSISRDPSITSPREGSVTSVSRSSSSRTPSVTFSEPLVAQMQPAPRHSSRSTSRPPPVVPLSGGTPASPGVYTYTTGPPRSILSPPILSPPPLPGPLPPPIVPELPPERPRTPSELEYVTIPAIPDNIEQINPIKPPPRLPSDDERSVGSSLRGKDRSGLTTPTSDTERPRFGAVYSPEPVNSGLTTPERPPFGLPPVKVLDETGHTPSVASRELSDVNPIPIPIRVHERPEDDAEQVQASLHPELLPNINTPQPSPGLVPPAQYLPSPVDEKRPMQMPEPQPAVPVASDVGTSRLSMSAPPPPYEHTPGTVPEDDENTPAGSVISNLGDRQRLLQRAESFRSIADEAEKRRQQLKRDWQDAKRNREYWAAFRLKHEMDRAEKETKELHAKAARRFYQAHNMRPEPQTIDVHRLKVQEAIEKVEQALYDAVVTNTPELRIITGRGNHSKGGIPAIKLAVIGLMQELLYRSEQLWYPYNPPTFESQPSIRFPSMTLSISPVLYLGSLRLVAALARVSDSVVLPFHLTPCTICYELMLSRCRPLLKPHVVGCHIAHMVSLLSPPPVDCTVRLQPPMSQTTNNITALGNAFKSQAGDPLSGEHIAQLLIHNMSQVEELAKQGKLTQQQVQQLKQYANKHKVAATNSTFAMATNQPNLGQPPTAQTTNDITALGNAFKSQTRDPLSGEHIAQLLTQNMSQLEELAKQGKLTQQQVQQLKRYADKHKVAATAGVASAQLNLMLLGNSPLHPPLLPQPHLHPQIPEEWGWFRAISLFAMATNQPNPGQPPTTQTTNIITALGNAFKSQTGDPLSGEHIAQLLIQNMSQLGELAKQGKLTQQQIQQLKQYADKHKVAATAGVASAQQQPAASTSTTAATPTPTNSAFKTANPSPFLSASPVSDPYPISQTPSVTAQGPVQWQPAQQGRPSLTGGIPSGRVTENEQVLWSGAPPQVAKPEDSTVLTLDDNRTRRKNTPGDQSMRRSIQDLVSSIDPNVKIEPEVEDLLLDIADEFIDSVTNFGCRLAKHRGAETLENATTTSVYPASHQTRHEYPSHRRPSRLLRLPQHPTRRARRVRR</sequence>
<dbReference type="Proteomes" id="UP000313359">
    <property type="component" value="Unassembled WGS sequence"/>
</dbReference>
<keyword evidence="3" id="KW-0805">Transcription regulation</keyword>
<feature type="compositionally biased region" description="Polar residues" evidence="7">
    <location>
        <begin position="1075"/>
        <end position="1091"/>
    </location>
</feature>
<gene>
    <name evidence="9" type="ORF">L227DRAFT_565335</name>
</gene>
<dbReference type="InterPro" id="IPR009072">
    <property type="entry name" value="Histone-fold"/>
</dbReference>
<dbReference type="InterPro" id="IPR036063">
    <property type="entry name" value="Smr_dom_sf"/>
</dbReference>
<evidence type="ECO:0000256" key="6">
    <source>
        <dbReference type="SAM" id="Coils"/>
    </source>
</evidence>
<feature type="compositionally biased region" description="Low complexity" evidence="7">
    <location>
        <begin position="1054"/>
        <end position="1074"/>
    </location>
</feature>
<keyword evidence="6" id="KW-0175">Coiled coil</keyword>
<feature type="region of interest" description="Disordered" evidence="7">
    <location>
        <begin position="444"/>
        <end position="524"/>
    </location>
</feature>
<dbReference type="OrthoDB" id="3231855at2759"/>
<dbReference type="GO" id="GO:0000124">
    <property type="term" value="C:SAGA complex"/>
    <property type="evidence" value="ECO:0007669"/>
    <property type="project" value="InterPro"/>
</dbReference>
<evidence type="ECO:0000259" key="8">
    <source>
        <dbReference type="PROSITE" id="PS50828"/>
    </source>
</evidence>
<feature type="compositionally biased region" description="Low complexity" evidence="7">
    <location>
        <begin position="275"/>
        <end position="284"/>
    </location>
</feature>
<dbReference type="PANTHER" id="PTHR12264">
    <property type="entry name" value="TRANSCRIPTION INITIATION FACTOR TFIID SUBUNIT 12"/>
    <property type="match status" value="1"/>
</dbReference>
<feature type="compositionally biased region" description="Polar residues" evidence="7">
    <location>
        <begin position="1098"/>
        <end position="1120"/>
    </location>
</feature>
<protein>
    <recommendedName>
        <fullName evidence="8">Smr domain-containing protein</fullName>
    </recommendedName>
</protein>